<dbReference type="OrthoDB" id="11088at2157"/>
<evidence type="ECO:0000313" key="9">
    <source>
        <dbReference type="EMBL" id="ACV10757.1"/>
    </source>
</evidence>
<reference evidence="9 10" key="1">
    <citation type="journal article" date="2009" name="Stand. Genomic Sci.">
        <title>Complete genome sequence of Halorhabdus utahensis type strain (AX-2).</title>
        <authorList>
            <person name="Anderson I."/>
            <person name="Tindall B.J."/>
            <person name="Pomrenke H."/>
            <person name="Goker M."/>
            <person name="Lapidus A."/>
            <person name="Nolan M."/>
            <person name="Copeland A."/>
            <person name="Glavina Del Rio T."/>
            <person name="Chen F."/>
            <person name="Tice H."/>
            <person name="Cheng J.F."/>
            <person name="Lucas S."/>
            <person name="Chertkov O."/>
            <person name="Bruce D."/>
            <person name="Brettin T."/>
            <person name="Detter J.C."/>
            <person name="Han C."/>
            <person name="Goodwin L."/>
            <person name="Land M."/>
            <person name="Hauser L."/>
            <person name="Chang Y.J."/>
            <person name="Jeffries C.D."/>
            <person name="Pitluck S."/>
            <person name="Pati A."/>
            <person name="Mavromatis K."/>
            <person name="Ivanova N."/>
            <person name="Ovchinnikova G."/>
            <person name="Chen A."/>
            <person name="Palaniappan K."/>
            <person name="Chain P."/>
            <person name="Rohde M."/>
            <person name="Bristow J."/>
            <person name="Eisen J.A."/>
            <person name="Markowitz V."/>
            <person name="Hugenholtz P."/>
            <person name="Kyrpides N.C."/>
            <person name="Klenk H.P."/>
        </authorList>
    </citation>
    <scope>NUCLEOTIDE SEQUENCE [LARGE SCALE GENOMIC DNA]</scope>
    <source>
        <strain evidence="10">DSM 12940 / JCM 11049 / AX-2</strain>
    </source>
</reference>
<dbReference type="InterPro" id="IPR017533">
    <property type="entry name" value="Halocyanin"/>
</dbReference>
<dbReference type="InterPro" id="IPR000923">
    <property type="entry name" value="BlueCu_1"/>
</dbReference>
<evidence type="ECO:0000256" key="3">
    <source>
        <dbReference type="ARBA" id="ARBA00022723"/>
    </source>
</evidence>
<organism evidence="9 10">
    <name type="scientific">Halorhabdus utahensis (strain DSM 12940 / JCM 11049 / AX-2)</name>
    <dbReference type="NCBI Taxonomy" id="519442"/>
    <lineage>
        <taxon>Archaea</taxon>
        <taxon>Methanobacteriati</taxon>
        <taxon>Methanobacteriota</taxon>
        <taxon>Stenosarchaea group</taxon>
        <taxon>Halobacteria</taxon>
        <taxon>Halobacteriales</taxon>
        <taxon>Haloarculaceae</taxon>
        <taxon>Halorhabdus</taxon>
    </lineage>
</organism>
<name>C7NSU6_HALUD</name>
<accession>C7NSU6</accession>
<dbReference type="KEGG" id="hut:Huta_0570"/>
<dbReference type="GO" id="GO:0005507">
    <property type="term" value="F:copper ion binding"/>
    <property type="evidence" value="ECO:0007669"/>
    <property type="project" value="InterPro"/>
</dbReference>
<dbReference type="Pfam" id="PF00127">
    <property type="entry name" value="Copper-bind"/>
    <property type="match status" value="1"/>
</dbReference>
<feature type="domain" description="Blue (type 1) copper" evidence="8">
    <location>
        <begin position="70"/>
        <end position="156"/>
    </location>
</feature>
<evidence type="ECO:0000256" key="6">
    <source>
        <dbReference type="ARBA" id="ARBA00023136"/>
    </source>
</evidence>
<dbReference type="STRING" id="519442.Huta_0570"/>
<evidence type="ECO:0000256" key="5">
    <source>
        <dbReference type="ARBA" id="ARBA00023008"/>
    </source>
</evidence>
<dbReference type="EMBL" id="CP001687">
    <property type="protein sequence ID" value="ACV10757.1"/>
    <property type="molecule type" value="Genomic_DNA"/>
</dbReference>
<evidence type="ECO:0000256" key="4">
    <source>
        <dbReference type="ARBA" id="ARBA00022982"/>
    </source>
</evidence>
<dbReference type="CDD" id="cd04220">
    <property type="entry name" value="Halocyanin"/>
    <property type="match status" value="1"/>
</dbReference>
<dbReference type="GO" id="GO:0009055">
    <property type="term" value="F:electron transfer activity"/>
    <property type="evidence" value="ECO:0007669"/>
    <property type="project" value="InterPro"/>
</dbReference>
<dbReference type="PROSITE" id="PS51318">
    <property type="entry name" value="TAT"/>
    <property type="match status" value="1"/>
</dbReference>
<evidence type="ECO:0000256" key="2">
    <source>
        <dbReference type="ARBA" id="ARBA00022448"/>
    </source>
</evidence>
<dbReference type="AlphaFoldDB" id="C7NSU6"/>
<dbReference type="InterPro" id="IPR006311">
    <property type="entry name" value="TAT_signal"/>
</dbReference>
<keyword evidence="2" id="KW-0813">Transport</keyword>
<evidence type="ECO:0000313" key="10">
    <source>
        <dbReference type="Proteomes" id="UP000002071"/>
    </source>
</evidence>
<dbReference type="GeneID" id="8382837"/>
<keyword evidence="6 7" id="KW-0472">Membrane</keyword>
<dbReference type="Gene3D" id="2.60.40.420">
    <property type="entry name" value="Cupredoxins - blue copper proteins"/>
    <property type="match status" value="1"/>
</dbReference>
<keyword evidence="7" id="KW-1133">Transmembrane helix</keyword>
<dbReference type="eggNOG" id="arCOG02921">
    <property type="taxonomic scope" value="Archaea"/>
</dbReference>
<proteinExistence type="predicted"/>
<gene>
    <name evidence="9" type="ordered locus">Huta_0570</name>
</gene>
<evidence type="ECO:0000256" key="7">
    <source>
        <dbReference type="SAM" id="Phobius"/>
    </source>
</evidence>
<feature type="transmembrane region" description="Helical" evidence="7">
    <location>
        <begin position="179"/>
        <end position="199"/>
    </location>
</feature>
<dbReference type="PANTHER" id="PTHR34192:SF10">
    <property type="entry name" value="PLASTOCYANIN MAJOR ISOFORM, CHLOROPLASTIC-RELATED"/>
    <property type="match status" value="1"/>
</dbReference>
<keyword evidence="5" id="KW-0186">Copper</keyword>
<keyword evidence="4" id="KW-0249">Electron transport</keyword>
<evidence type="ECO:0000256" key="1">
    <source>
        <dbReference type="ARBA" id="ARBA00004370"/>
    </source>
</evidence>
<comment type="subcellular location">
    <subcellularLocation>
        <location evidence="1">Membrane</location>
    </subcellularLocation>
</comment>
<dbReference type="InterPro" id="IPR008972">
    <property type="entry name" value="Cupredoxin"/>
</dbReference>
<dbReference type="PANTHER" id="PTHR34192">
    <property type="entry name" value="PLASTOCYANIN MAJOR ISOFORM, CHLOROPLASTIC-RELATED"/>
    <property type="match status" value="1"/>
</dbReference>
<dbReference type="RefSeq" id="WP_015788338.1">
    <property type="nucleotide sequence ID" value="NC_013158.1"/>
</dbReference>
<dbReference type="GO" id="GO:0016020">
    <property type="term" value="C:membrane"/>
    <property type="evidence" value="ECO:0007669"/>
    <property type="project" value="UniProtKB-SubCell"/>
</dbReference>
<dbReference type="NCBIfam" id="TIGR03102">
    <property type="entry name" value="halo_cynanin"/>
    <property type="match status" value="1"/>
</dbReference>
<sequence length="209" mass="21797">MTDDSVEFSRRALLRASGAAAGGTAAIGGVGSAAAQEGGSGQIDYSGWFSGVSNFSSTVDRRGEDEVTVEVGVEANQGYFGFGPAAVWVDPDTTVTWEWTGRGNAHNVVAEDDSFTSGSAVAEAGTTYERTFSEARIHKYYCEPHELNGMKGAIVVGDDVPTVEVEGPSGPVVPESAKLFGVTSGFAMTAVLGLAYFFMKYGGDYGDVE</sequence>
<protein>
    <submittedName>
        <fullName evidence="9">Halocyanin domain protein</fullName>
    </submittedName>
</protein>
<dbReference type="HOGENOM" id="CLU_084115_1_0_2"/>
<dbReference type="Proteomes" id="UP000002071">
    <property type="component" value="Chromosome"/>
</dbReference>
<keyword evidence="10" id="KW-1185">Reference proteome</keyword>
<keyword evidence="7" id="KW-0812">Transmembrane</keyword>
<evidence type="ECO:0000259" key="8">
    <source>
        <dbReference type="Pfam" id="PF00127"/>
    </source>
</evidence>
<keyword evidence="3" id="KW-0479">Metal-binding</keyword>
<dbReference type="SUPFAM" id="SSF49503">
    <property type="entry name" value="Cupredoxins"/>
    <property type="match status" value="1"/>
</dbReference>